<dbReference type="EMBL" id="CAJVPU010010997">
    <property type="protein sequence ID" value="CAG8610617.1"/>
    <property type="molecule type" value="Genomic_DNA"/>
</dbReference>
<accession>A0ACA9N0R3</accession>
<name>A0ACA9N0R3_9GLOM</name>
<reference evidence="1" key="1">
    <citation type="submission" date="2021-06" db="EMBL/GenBank/DDBJ databases">
        <authorList>
            <person name="Kallberg Y."/>
            <person name="Tangrot J."/>
            <person name="Rosling A."/>
        </authorList>
    </citation>
    <scope>NUCLEOTIDE SEQUENCE</scope>
    <source>
        <strain evidence="1">IL203A</strain>
    </source>
</reference>
<evidence type="ECO:0000313" key="2">
    <source>
        <dbReference type="Proteomes" id="UP000789702"/>
    </source>
</evidence>
<protein>
    <submittedName>
        <fullName evidence="1">2688_t:CDS:1</fullName>
    </submittedName>
</protein>
<proteinExistence type="predicted"/>
<comment type="caution">
    <text evidence="1">The sequence shown here is derived from an EMBL/GenBank/DDBJ whole genome shotgun (WGS) entry which is preliminary data.</text>
</comment>
<sequence>MPCTYFSFKAQKKGVSFINYCSYKLSDKRYEIPFTDEKGKKDINIYIDPYKEHKNRSLNNKKCDLCSQKLFKKSSIQIICGDIFHFNCFRRYIINQYIYEKSPIICCPNHLEIKIFNKIYDEIRSTHEYLYPGDLEFAISKEKIQNSEIYRKYERENNLNQLETDKVNLNFEKYKEVQEAIIKNFKFHSQYLYKEITEKLNLFKYIVTRIYSKDDFDTKAFIDLVIKNIRDTSKLHAIKIFFSPIKYRQYH</sequence>
<evidence type="ECO:0000313" key="1">
    <source>
        <dbReference type="EMBL" id="CAG8610617.1"/>
    </source>
</evidence>
<gene>
    <name evidence="1" type="ORF">DHETER_LOCUS7619</name>
</gene>
<dbReference type="Proteomes" id="UP000789702">
    <property type="component" value="Unassembled WGS sequence"/>
</dbReference>
<organism evidence="1 2">
    <name type="scientific">Dentiscutata heterogama</name>
    <dbReference type="NCBI Taxonomy" id="1316150"/>
    <lineage>
        <taxon>Eukaryota</taxon>
        <taxon>Fungi</taxon>
        <taxon>Fungi incertae sedis</taxon>
        <taxon>Mucoromycota</taxon>
        <taxon>Glomeromycotina</taxon>
        <taxon>Glomeromycetes</taxon>
        <taxon>Diversisporales</taxon>
        <taxon>Gigasporaceae</taxon>
        <taxon>Dentiscutata</taxon>
    </lineage>
</organism>
<keyword evidence="2" id="KW-1185">Reference proteome</keyword>